<accession>A0ABP6YU69</accession>
<dbReference type="EMBL" id="BAABCE010000027">
    <property type="protein sequence ID" value="GAA3591327.1"/>
    <property type="molecule type" value="Genomic_DNA"/>
</dbReference>
<dbReference type="Proteomes" id="UP001500707">
    <property type="component" value="Unassembled WGS sequence"/>
</dbReference>
<reference evidence="2" key="1">
    <citation type="journal article" date="2019" name="Int. J. Syst. Evol. Microbiol.">
        <title>The Global Catalogue of Microorganisms (GCM) 10K type strain sequencing project: providing services to taxonomists for standard genome sequencing and annotation.</title>
        <authorList>
            <consortium name="The Broad Institute Genomics Platform"/>
            <consortium name="The Broad Institute Genome Sequencing Center for Infectious Disease"/>
            <person name="Wu L."/>
            <person name="Ma J."/>
        </authorList>
    </citation>
    <scope>NUCLEOTIDE SEQUENCE [LARGE SCALE GENOMIC DNA]</scope>
    <source>
        <strain evidence="2">JCM 17656</strain>
    </source>
</reference>
<gene>
    <name evidence="1" type="ORF">GCM10022295_86230</name>
</gene>
<proteinExistence type="predicted"/>
<organism evidence="1 2">
    <name type="scientific">Streptomyces osmaniensis</name>
    <dbReference type="NCBI Taxonomy" id="593134"/>
    <lineage>
        <taxon>Bacteria</taxon>
        <taxon>Bacillati</taxon>
        <taxon>Actinomycetota</taxon>
        <taxon>Actinomycetes</taxon>
        <taxon>Kitasatosporales</taxon>
        <taxon>Streptomycetaceae</taxon>
        <taxon>Streptomyces</taxon>
    </lineage>
</organism>
<protein>
    <submittedName>
        <fullName evidence="1">Uncharacterized protein</fullName>
    </submittedName>
</protein>
<sequence length="78" mass="8621">MSAPLDPKSPSMRLWHTLLARGVSEDEATQLMNGYAHELAERQRAENFDWYEDDASGALMAQAHLADLIDPHTPSDAG</sequence>
<dbReference type="RefSeq" id="WP_346186378.1">
    <property type="nucleotide sequence ID" value="NZ_BAABCE010000027.1"/>
</dbReference>
<evidence type="ECO:0000313" key="1">
    <source>
        <dbReference type="EMBL" id="GAA3591327.1"/>
    </source>
</evidence>
<keyword evidence="2" id="KW-1185">Reference proteome</keyword>
<evidence type="ECO:0000313" key="2">
    <source>
        <dbReference type="Proteomes" id="UP001500707"/>
    </source>
</evidence>
<name>A0ABP6YU69_9ACTN</name>
<comment type="caution">
    <text evidence="1">The sequence shown here is derived from an EMBL/GenBank/DDBJ whole genome shotgun (WGS) entry which is preliminary data.</text>
</comment>